<dbReference type="HOGENOM" id="CLU_2984612_0_0_1"/>
<dbReference type="GeneID" id="5973498"/>
<sequence>MMRFLMRVRVPSPTEGHPPRQPSFPSRQGSPPRIQGQAGLRYLPHPCPPRWSQEARAQ</sequence>
<dbReference type="Proteomes" id="UP000001055">
    <property type="component" value="Unassembled WGS sequence"/>
</dbReference>
<evidence type="ECO:0000313" key="3">
    <source>
        <dbReference type="Proteomes" id="UP000001055"/>
    </source>
</evidence>
<dbReference type="AlphaFoldDB" id="Q0UPS7"/>
<name>Q0UPS7_PHANO</name>
<dbReference type="RefSeq" id="XP_001796619.1">
    <property type="nucleotide sequence ID" value="XM_001796567.1"/>
</dbReference>
<dbReference type="EMBL" id="CH445333">
    <property type="protein sequence ID" value="EAT86068.2"/>
    <property type="molecule type" value="Genomic_DNA"/>
</dbReference>
<protein>
    <submittedName>
        <fullName evidence="2">Uncharacterized protein</fullName>
    </submittedName>
</protein>
<gene>
    <name evidence="2" type="ORF">SNOG_06237</name>
</gene>
<evidence type="ECO:0000313" key="2">
    <source>
        <dbReference type="EMBL" id="EAT86068.2"/>
    </source>
</evidence>
<dbReference type="KEGG" id="pno:SNOG_06237"/>
<organism evidence="2 3">
    <name type="scientific">Phaeosphaeria nodorum (strain SN15 / ATCC MYA-4574 / FGSC 10173)</name>
    <name type="common">Glume blotch fungus</name>
    <name type="synonym">Parastagonospora nodorum</name>
    <dbReference type="NCBI Taxonomy" id="321614"/>
    <lineage>
        <taxon>Eukaryota</taxon>
        <taxon>Fungi</taxon>
        <taxon>Dikarya</taxon>
        <taxon>Ascomycota</taxon>
        <taxon>Pezizomycotina</taxon>
        <taxon>Dothideomycetes</taxon>
        <taxon>Pleosporomycetidae</taxon>
        <taxon>Pleosporales</taxon>
        <taxon>Pleosporineae</taxon>
        <taxon>Phaeosphaeriaceae</taxon>
        <taxon>Parastagonospora</taxon>
    </lineage>
</organism>
<reference evidence="3" key="1">
    <citation type="journal article" date="2007" name="Plant Cell">
        <title>Dothideomycete-plant interactions illuminated by genome sequencing and EST analysis of the wheat pathogen Stagonospora nodorum.</title>
        <authorList>
            <person name="Hane J.K."/>
            <person name="Lowe R.G."/>
            <person name="Solomon P.S."/>
            <person name="Tan K.C."/>
            <person name="Schoch C.L."/>
            <person name="Spatafora J.W."/>
            <person name="Crous P.W."/>
            <person name="Kodira C."/>
            <person name="Birren B.W."/>
            <person name="Galagan J.E."/>
            <person name="Torriani S.F."/>
            <person name="McDonald B.A."/>
            <person name="Oliver R.P."/>
        </authorList>
    </citation>
    <scope>NUCLEOTIDE SEQUENCE [LARGE SCALE GENOMIC DNA]</scope>
    <source>
        <strain evidence="3">SN15 / ATCC MYA-4574 / FGSC 10173</strain>
    </source>
</reference>
<dbReference type="InParanoid" id="Q0UPS7"/>
<accession>Q0UPS7</accession>
<feature type="region of interest" description="Disordered" evidence="1">
    <location>
        <begin position="1"/>
        <end position="58"/>
    </location>
</feature>
<proteinExistence type="predicted"/>
<evidence type="ECO:0000256" key="1">
    <source>
        <dbReference type="SAM" id="MobiDB-lite"/>
    </source>
</evidence>